<dbReference type="GeneID" id="59053105"/>
<sequence>MTSATIPYINSTSTFNSIDEVPFELAEIAILKLDITLHKAEQKLCLLMREPVKQILLHNVCLD</sequence>
<evidence type="ECO:0000313" key="2">
    <source>
        <dbReference type="Proteomes" id="UP000054928"/>
    </source>
</evidence>
<dbReference type="AlphaFoldDB" id="A0A0P1AIL6"/>
<dbReference type="RefSeq" id="XP_036263140.1">
    <property type="nucleotide sequence ID" value="XM_036407438.1"/>
</dbReference>
<evidence type="ECO:0000313" key="1">
    <source>
        <dbReference type="EMBL" id="CEG40385.1"/>
    </source>
</evidence>
<proteinExistence type="predicted"/>
<dbReference type="Proteomes" id="UP000054928">
    <property type="component" value="Unassembled WGS sequence"/>
</dbReference>
<accession>A0A0P1AIL6</accession>
<organism evidence="1 2">
    <name type="scientific">Plasmopara halstedii</name>
    <name type="common">Downy mildew of sunflower</name>
    <dbReference type="NCBI Taxonomy" id="4781"/>
    <lineage>
        <taxon>Eukaryota</taxon>
        <taxon>Sar</taxon>
        <taxon>Stramenopiles</taxon>
        <taxon>Oomycota</taxon>
        <taxon>Peronosporomycetes</taxon>
        <taxon>Peronosporales</taxon>
        <taxon>Peronosporaceae</taxon>
        <taxon>Plasmopara</taxon>
    </lineage>
</organism>
<dbReference type="EMBL" id="CCYD01000482">
    <property type="protein sequence ID" value="CEG40385.1"/>
    <property type="molecule type" value="Genomic_DNA"/>
</dbReference>
<name>A0A0P1AIL6_PLAHL</name>
<reference evidence="2" key="1">
    <citation type="submission" date="2014-09" db="EMBL/GenBank/DDBJ databases">
        <authorList>
            <person name="Sharma Rahul"/>
            <person name="Thines Marco"/>
        </authorList>
    </citation>
    <scope>NUCLEOTIDE SEQUENCE [LARGE SCALE GENOMIC DNA]</scope>
</reference>
<protein>
    <submittedName>
        <fullName evidence="1">Uncharacterized protein</fullName>
    </submittedName>
</protein>
<keyword evidence="2" id="KW-1185">Reference proteome</keyword>